<dbReference type="Proteomes" id="UP000307749">
    <property type="component" value="Unassembled WGS sequence"/>
</dbReference>
<feature type="transmembrane region" description="Helical" evidence="5">
    <location>
        <begin position="228"/>
        <end position="247"/>
    </location>
</feature>
<dbReference type="GO" id="GO:0016020">
    <property type="term" value="C:membrane"/>
    <property type="evidence" value="ECO:0007669"/>
    <property type="project" value="UniProtKB-SubCell"/>
</dbReference>
<feature type="transmembrane region" description="Helical" evidence="5">
    <location>
        <begin position="370"/>
        <end position="390"/>
    </location>
</feature>
<name>A0A4S3KPK2_9GAMM</name>
<keyword evidence="8" id="KW-1185">Reference proteome</keyword>
<protein>
    <recommendedName>
        <fullName evidence="6">O-antigen ligase-related domain-containing protein</fullName>
    </recommendedName>
</protein>
<evidence type="ECO:0000256" key="3">
    <source>
        <dbReference type="ARBA" id="ARBA00022989"/>
    </source>
</evidence>
<dbReference type="EMBL" id="MWQO01000020">
    <property type="protein sequence ID" value="THD10889.1"/>
    <property type="molecule type" value="Genomic_DNA"/>
</dbReference>
<feature type="transmembrane region" description="Helical" evidence="5">
    <location>
        <begin position="163"/>
        <end position="178"/>
    </location>
</feature>
<feature type="transmembrane region" description="Helical" evidence="5">
    <location>
        <begin position="340"/>
        <end position="358"/>
    </location>
</feature>
<keyword evidence="2 5" id="KW-0812">Transmembrane</keyword>
<feature type="transmembrane region" description="Helical" evidence="5">
    <location>
        <begin position="17"/>
        <end position="49"/>
    </location>
</feature>
<evidence type="ECO:0000313" key="7">
    <source>
        <dbReference type="EMBL" id="THD10889.1"/>
    </source>
</evidence>
<dbReference type="PANTHER" id="PTHR37422">
    <property type="entry name" value="TEICHURONIC ACID BIOSYNTHESIS PROTEIN TUAE"/>
    <property type="match status" value="1"/>
</dbReference>
<proteinExistence type="predicted"/>
<evidence type="ECO:0000259" key="6">
    <source>
        <dbReference type="Pfam" id="PF04932"/>
    </source>
</evidence>
<feature type="domain" description="O-antigen ligase-related" evidence="6">
    <location>
        <begin position="189"/>
        <end position="348"/>
    </location>
</feature>
<dbReference type="InterPro" id="IPR051533">
    <property type="entry name" value="WaaL-like"/>
</dbReference>
<gene>
    <name evidence="7" type="ORF">B1806_06580</name>
</gene>
<feature type="transmembrane region" description="Helical" evidence="5">
    <location>
        <begin position="61"/>
        <end position="83"/>
    </location>
</feature>
<evidence type="ECO:0000256" key="1">
    <source>
        <dbReference type="ARBA" id="ARBA00004141"/>
    </source>
</evidence>
<feature type="transmembrane region" description="Helical" evidence="5">
    <location>
        <begin position="121"/>
        <end position="143"/>
    </location>
</feature>
<accession>A0A4S3KPK2</accession>
<dbReference type="PANTHER" id="PTHR37422:SF21">
    <property type="entry name" value="EXOQ-LIKE PROTEIN"/>
    <property type="match status" value="1"/>
</dbReference>
<dbReference type="Pfam" id="PF04932">
    <property type="entry name" value="Wzy_C"/>
    <property type="match status" value="1"/>
</dbReference>
<dbReference type="AlphaFoldDB" id="A0A4S3KPK2"/>
<sequence length="421" mass="46151">MTIASAVSTDARPRWAWLLPFALIFLFPFGRAGELGTLALVALCAVLLLRQPRALVALPSVRWALAIWACYELAALGSTLHAVAPARTWETVAAMLRYLPLAAGIAWILRDARQWRVLLRAIAVLTLLWTLDAWMQALTGWSVRGHAEPHRLTGIFGAGDPKIGQVLAVLAPFMLAVARRWRGRAALIAAALLLLGPILLSGSRASWVTYAFVLAVFIWREAGTWRRFALWSAAAVVIGVLVLGVAWQTSTRFDARMQRTLQALKGSEQGLNVALSFRLDIWADALRMIAANPGTGVGVRGFRYAYPRYASPGDPFLRDHDRKGAYYAHQIVLEILSESGVLGLSLWLVGAALALRMWRRASAFVRARAWPAGIAVLAAVFPFNTTLAFYSAWWGLLFWWLLALWIGALGGRADAEPAHGA</sequence>
<dbReference type="OrthoDB" id="8554812at2"/>
<feature type="transmembrane region" description="Helical" evidence="5">
    <location>
        <begin position="185"/>
        <end position="201"/>
    </location>
</feature>
<dbReference type="STRING" id="993689.GCA_002077135_00445"/>
<evidence type="ECO:0000256" key="5">
    <source>
        <dbReference type="SAM" id="Phobius"/>
    </source>
</evidence>
<keyword evidence="3 5" id="KW-1133">Transmembrane helix</keyword>
<reference evidence="7 8" key="1">
    <citation type="submission" date="2017-02" db="EMBL/GenBank/DDBJ databases">
        <title>Whole genome sequencing of Metallibacterium scheffleri DSM 24874 (T).</title>
        <authorList>
            <person name="Kumar S."/>
            <person name="Patil P."/>
            <person name="Patil P.B."/>
        </authorList>
    </citation>
    <scope>NUCLEOTIDE SEQUENCE [LARGE SCALE GENOMIC DNA]</scope>
    <source>
        <strain evidence="7 8">DSM 24874</strain>
    </source>
</reference>
<dbReference type="RefSeq" id="WP_081125886.1">
    <property type="nucleotide sequence ID" value="NZ_LDOS01000001.1"/>
</dbReference>
<evidence type="ECO:0000313" key="8">
    <source>
        <dbReference type="Proteomes" id="UP000307749"/>
    </source>
</evidence>
<feature type="transmembrane region" description="Helical" evidence="5">
    <location>
        <begin position="89"/>
        <end position="109"/>
    </location>
</feature>
<evidence type="ECO:0000256" key="2">
    <source>
        <dbReference type="ARBA" id="ARBA00022692"/>
    </source>
</evidence>
<feature type="transmembrane region" description="Helical" evidence="5">
    <location>
        <begin position="396"/>
        <end position="415"/>
    </location>
</feature>
<keyword evidence="4 5" id="KW-0472">Membrane</keyword>
<comment type="caution">
    <text evidence="7">The sequence shown here is derived from an EMBL/GenBank/DDBJ whole genome shotgun (WGS) entry which is preliminary data.</text>
</comment>
<comment type="subcellular location">
    <subcellularLocation>
        <location evidence="1">Membrane</location>
        <topology evidence="1">Multi-pass membrane protein</topology>
    </subcellularLocation>
</comment>
<evidence type="ECO:0000256" key="4">
    <source>
        <dbReference type="ARBA" id="ARBA00023136"/>
    </source>
</evidence>
<organism evidence="7 8">
    <name type="scientific">Metallibacterium scheffleri</name>
    <dbReference type="NCBI Taxonomy" id="993689"/>
    <lineage>
        <taxon>Bacteria</taxon>
        <taxon>Pseudomonadati</taxon>
        <taxon>Pseudomonadota</taxon>
        <taxon>Gammaproteobacteria</taxon>
        <taxon>Lysobacterales</taxon>
        <taxon>Rhodanobacteraceae</taxon>
        <taxon>Metallibacterium</taxon>
    </lineage>
</organism>
<dbReference type="InterPro" id="IPR007016">
    <property type="entry name" value="O-antigen_ligase-rel_domated"/>
</dbReference>